<evidence type="ECO:0000313" key="2">
    <source>
        <dbReference type="EMBL" id="KKM88041.1"/>
    </source>
</evidence>
<evidence type="ECO:0000256" key="1">
    <source>
        <dbReference type="SAM" id="Phobius"/>
    </source>
</evidence>
<reference evidence="2" key="1">
    <citation type="journal article" date="2015" name="Nature">
        <title>Complex archaea that bridge the gap between prokaryotes and eukaryotes.</title>
        <authorList>
            <person name="Spang A."/>
            <person name="Saw J.H."/>
            <person name="Jorgensen S.L."/>
            <person name="Zaremba-Niedzwiedzka K."/>
            <person name="Martijn J."/>
            <person name="Lind A.E."/>
            <person name="van Eijk R."/>
            <person name="Schleper C."/>
            <person name="Guy L."/>
            <person name="Ettema T.J."/>
        </authorList>
    </citation>
    <scope>NUCLEOTIDE SEQUENCE</scope>
</reference>
<keyword evidence="1" id="KW-0472">Membrane</keyword>
<accession>A0A0F9LLK0</accession>
<comment type="caution">
    <text evidence="2">The sequence shown here is derived from an EMBL/GenBank/DDBJ whole genome shotgun (WGS) entry which is preliminary data.</text>
</comment>
<organism evidence="2">
    <name type="scientific">marine sediment metagenome</name>
    <dbReference type="NCBI Taxonomy" id="412755"/>
    <lineage>
        <taxon>unclassified sequences</taxon>
        <taxon>metagenomes</taxon>
        <taxon>ecological metagenomes</taxon>
    </lineage>
</organism>
<sequence length="128" mass="14075">MKCQYGGGVHSPNALCLVSRRKFFFIGGGVLGAALAAPAIMWAPYRLPCATCAGDIVTYSRKIADATMEKPNSLWGRKGFVWPGLPGTTMTTRWDPTALKQLGHNEHTIEYRLRCFTGTRNWLANLAT</sequence>
<keyword evidence="1" id="KW-0812">Transmembrane</keyword>
<keyword evidence="1" id="KW-1133">Transmembrane helix</keyword>
<dbReference type="AlphaFoldDB" id="A0A0F9LLK0"/>
<gene>
    <name evidence="2" type="ORF">LCGC14_1262890</name>
</gene>
<name>A0A0F9LLK0_9ZZZZ</name>
<dbReference type="EMBL" id="LAZR01007015">
    <property type="protein sequence ID" value="KKM88041.1"/>
    <property type="molecule type" value="Genomic_DNA"/>
</dbReference>
<proteinExistence type="predicted"/>
<feature type="transmembrane region" description="Helical" evidence="1">
    <location>
        <begin position="23"/>
        <end position="45"/>
    </location>
</feature>
<protein>
    <submittedName>
        <fullName evidence="2">Uncharacterized protein</fullName>
    </submittedName>
</protein>